<sequence length="67" mass="7847">MEILDSQERKEVYGLAICKYENSGNLYRFSSDKNWESPQDGPYGTVEDAIRLLPDQYKNVEADWQEI</sequence>
<evidence type="ECO:0000313" key="2">
    <source>
        <dbReference type="Proteomes" id="UP000260644"/>
    </source>
</evidence>
<comment type="caution">
    <text evidence="1">The sequence shown here is derived from an EMBL/GenBank/DDBJ whole genome shotgun (WGS) entry which is preliminary data.</text>
</comment>
<accession>A0A3E1Y1Y4</accession>
<protein>
    <submittedName>
        <fullName evidence="1">Uncharacterized protein</fullName>
    </submittedName>
</protein>
<reference evidence="1 2" key="1">
    <citation type="submission" date="2018-07" db="EMBL/GenBank/DDBJ databases">
        <title>Chitinophaga K2CV101002-2 sp. nov., isolated from a monsoon evergreen broad-leaved forest soil.</title>
        <authorList>
            <person name="Lv Y."/>
        </authorList>
    </citation>
    <scope>NUCLEOTIDE SEQUENCE [LARGE SCALE GENOMIC DNA]</scope>
    <source>
        <strain evidence="1 2">GDMCC 1.1288</strain>
    </source>
</reference>
<organism evidence="1 2">
    <name type="scientific">Chitinophaga silvatica</name>
    <dbReference type="NCBI Taxonomy" id="2282649"/>
    <lineage>
        <taxon>Bacteria</taxon>
        <taxon>Pseudomonadati</taxon>
        <taxon>Bacteroidota</taxon>
        <taxon>Chitinophagia</taxon>
        <taxon>Chitinophagales</taxon>
        <taxon>Chitinophagaceae</taxon>
        <taxon>Chitinophaga</taxon>
    </lineage>
</organism>
<dbReference type="Proteomes" id="UP000260644">
    <property type="component" value="Unassembled WGS sequence"/>
</dbReference>
<evidence type="ECO:0000313" key="1">
    <source>
        <dbReference type="EMBL" id="RFS18688.1"/>
    </source>
</evidence>
<dbReference type="AlphaFoldDB" id="A0A3E1Y1Y4"/>
<dbReference type="OrthoDB" id="6402212at2"/>
<proteinExistence type="predicted"/>
<keyword evidence="2" id="KW-1185">Reference proteome</keyword>
<dbReference type="RefSeq" id="WP_116978925.1">
    <property type="nucleotide sequence ID" value="NZ_QPMM01000020.1"/>
</dbReference>
<dbReference type="EMBL" id="QPMM01000020">
    <property type="protein sequence ID" value="RFS18688.1"/>
    <property type="molecule type" value="Genomic_DNA"/>
</dbReference>
<gene>
    <name evidence="1" type="ORF">DVR12_26960</name>
</gene>
<name>A0A3E1Y1Y4_9BACT</name>